<dbReference type="InterPro" id="IPR051045">
    <property type="entry name" value="TonB-dependent_transducer"/>
</dbReference>
<keyword evidence="8 11" id="KW-1133">Transmembrane helix</keyword>
<dbReference type="CDD" id="cd07341">
    <property type="entry name" value="M56_BlaR1_MecR1_like"/>
    <property type="match status" value="1"/>
</dbReference>
<dbReference type="GO" id="GO:0015031">
    <property type="term" value="P:protein transport"/>
    <property type="evidence" value="ECO:0007669"/>
    <property type="project" value="UniProtKB-KW"/>
</dbReference>
<protein>
    <submittedName>
        <fullName evidence="13">TonB family protein</fullName>
    </submittedName>
</protein>
<name>A0A840TUK2_9BACT</name>
<dbReference type="InterPro" id="IPR039426">
    <property type="entry name" value="TonB-dep_rcpt-like"/>
</dbReference>
<dbReference type="GO" id="GO:0055085">
    <property type="term" value="P:transmembrane transport"/>
    <property type="evidence" value="ECO:0007669"/>
    <property type="project" value="InterPro"/>
</dbReference>
<comment type="subcellular location">
    <subcellularLocation>
        <location evidence="1">Cell inner membrane</location>
        <topology evidence="1">Single-pass membrane protein</topology>
        <orientation evidence="1">Periplasmic side</orientation>
    </subcellularLocation>
    <subcellularLocation>
        <location evidence="10">Cell outer membrane</location>
        <topology evidence="10">Multi-pass membrane protein</topology>
    </subcellularLocation>
</comment>
<dbReference type="Gene3D" id="2.170.130.10">
    <property type="entry name" value="TonB-dependent receptor, plug domain"/>
    <property type="match status" value="1"/>
</dbReference>
<dbReference type="InterPro" id="IPR008756">
    <property type="entry name" value="Peptidase_M56"/>
</dbReference>
<dbReference type="PANTHER" id="PTHR33446">
    <property type="entry name" value="PROTEIN TONB-RELATED"/>
    <property type="match status" value="1"/>
</dbReference>
<dbReference type="InterPro" id="IPR037066">
    <property type="entry name" value="Plug_dom_sf"/>
</dbReference>
<dbReference type="Pfam" id="PF05569">
    <property type="entry name" value="Peptidase_M56"/>
    <property type="match status" value="1"/>
</dbReference>
<evidence type="ECO:0000256" key="6">
    <source>
        <dbReference type="ARBA" id="ARBA00022692"/>
    </source>
</evidence>
<feature type="transmembrane region" description="Helical" evidence="11">
    <location>
        <begin position="36"/>
        <end position="53"/>
    </location>
</feature>
<sequence length="678" mass="76665">MEAFIYLGKVSLYWVLLYACYWFLLRQHTFFRWNRTYLLGALLLAFVLPLIKYPERIPVMPTAVYAVAKVPVVVVAPEAVVYTAAQTTHWSQFLWVVYGLGVLLMAGRLYNYLRDLFNYLHQGETIELDECTLVLMNTDEVGSFSFWKWVVVSRSDYEQHFDAILRHELVHVQQRHSFDILLVEVLRVLFWFNPVLIFYKNSLQQVHEYLADEEAPERDRYAAFLVSYALGAPLATLTNHFFTSSLLKQRIKMLYKNRNSPWTLGRYLAVVPLIGLVLMLTAARQRLITAIEKGKYVPKGTLSDASTSLSERLETFLEEPLALLTASEEKTTVTGTVTNQDGQPLPSAAIIAKGTTAGTTTNQQGTFELKDVPLNSTIVISFVGYQPQEIRITEKNQTINARLLRQKQSLEEVVVVGYGSIKPASTDTARATTPEGTFTIVEQMPEFPGGTSELYKYLARNIMYPTEASRKEVQGRVLVSFLVSEEGAIREPKIVNGLGAGIDEEALRVVLSMPRWKPARQNGRPVAMLYQLPIQFMLEKDEVPLKAPLEAPKEDKEKRTGLVLPKFRFEDAVDMDATAKGKPVDESEYRYSVPFKKANLGILKVPADDSLESIQFIGDKEYQPLYLLDNVPVDQKTFLDLPPDTIHSIEIKKGDHSPMYGKKGKNGVVLISTKKGKK</sequence>
<feature type="transmembrane region" description="Helical" evidence="11">
    <location>
        <begin position="221"/>
        <end position="243"/>
    </location>
</feature>
<evidence type="ECO:0000256" key="7">
    <source>
        <dbReference type="ARBA" id="ARBA00022927"/>
    </source>
</evidence>
<keyword evidence="10" id="KW-0998">Cell outer membrane</keyword>
<keyword evidence="4" id="KW-1003">Cell membrane</keyword>
<dbReference type="SUPFAM" id="SSF56935">
    <property type="entry name" value="Porins"/>
    <property type="match status" value="1"/>
</dbReference>
<dbReference type="Pfam" id="PF07715">
    <property type="entry name" value="Plug"/>
    <property type="match status" value="1"/>
</dbReference>
<dbReference type="InterPro" id="IPR012910">
    <property type="entry name" value="Plug_dom"/>
</dbReference>
<keyword evidence="10" id="KW-1134">Transmembrane beta strand</keyword>
<dbReference type="InterPro" id="IPR008969">
    <property type="entry name" value="CarboxyPept-like_regulatory"/>
</dbReference>
<dbReference type="GO" id="GO:0031992">
    <property type="term" value="F:energy transducer activity"/>
    <property type="evidence" value="ECO:0007669"/>
    <property type="project" value="TreeGrafter"/>
</dbReference>
<feature type="transmembrane region" description="Helical" evidence="11">
    <location>
        <begin position="6"/>
        <end position="24"/>
    </location>
</feature>
<feature type="transmembrane region" description="Helical" evidence="11">
    <location>
        <begin position="93"/>
        <end position="113"/>
    </location>
</feature>
<keyword evidence="9 10" id="KW-0472">Membrane</keyword>
<feature type="transmembrane region" description="Helical" evidence="11">
    <location>
        <begin position="264"/>
        <end position="283"/>
    </location>
</feature>
<proteinExistence type="inferred from homology"/>
<evidence type="ECO:0000256" key="10">
    <source>
        <dbReference type="PROSITE-ProRule" id="PRU01360"/>
    </source>
</evidence>
<keyword evidence="3 10" id="KW-0813">Transport</keyword>
<keyword evidence="7" id="KW-0653">Protein transport</keyword>
<feature type="transmembrane region" description="Helical" evidence="11">
    <location>
        <begin position="180"/>
        <end position="201"/>
    </location>
</feature>
<evidence type="ECO:0000256" key="9">
    <source>
        <dbReference type="ARBA" id="ARBA00023136"/>
    </source>
</evidence>
<organism evidence="13 14">
    <name type="scientific">Rhabdobacter roseus</name>
    <dbReference type="NCBI Taxonomy" id="1655419"/>
    <lineage>
        <taxon>Bacteria</taxon>
        <taxon>Pseudomonadati</taxon>
        <taxon>Bacteroidota</taxon>
        <taxon>Cytophagia</taxon>
        <taxon>Cytophagales</taxon>
        <taxon>Cytophagaceae</taxon>
        <taxon>Rhabdobacter</taxon>
    </lineage>
</organism>
<dbReference type="SUPFAM" id="SSF74653">
    <property type="entry name" value="TolA/TonB C-terminal domain"/>
    <property type="match status" value="1"/>
</dbReference>
<evidence type="ECO:0000313" key="14">
    <source>
        <dbReference type="Proteomes" id="UP000557307"/>
    </source>
</evidence>
<dbReference type="Gene3D" id="3.30.1150.10">
    <property type="match status" value="1"/>
</dbReference>
<comment type="caution">
    <text evidence="13">The sequence shown here is derived from an EMBL/GenBank/DDBJ whole genome shotgun (WGS) entry which is preliminary data.</text>
</comment>
<dbReference type="EMBL" id="JACHGF010000004">
    <property type="protein sequence ID" value="MBB5284943.1"/>
    <property type="molecule type" value="Genomic_DNA"/>
</dbReference>
<dbReference type="AlphaFoldDB" id="A0A840TUK2"/>
<comment type="similarity">
    <text evidence="10">Belongs to the TonB-dependent receptor family.</text>
</comment>
<keyword evidence="6 10" id="KW-0812">Transmembrane</keyword>
<gene>
    <name evidence="13" type="ORF">HNQ92_003091</name>
</gene>
<dbReference type="GO" id="GO:0009279">
    <property type="term" value="C:cell outer membrane"/>
    <property type="evidence" value="ECO:0007669"/>
    <property type="project" value="UniProtKB-SubCell"/>
</dbReference>
<comment type="similarity">
    <text evidence="2">Belongs to the TonB family.</text>
</comment>
<dbReference type="PROSITE" id="PS52015">
    <property type="entry name" value="TONB_CTD"/>
    <property type="match status" value="1"/>
</dbReference>
<evidence type="ECO:0000256" key="8">
    <source>
        <dbReference type="ARBA" id="ARBA00022989"/>
    </source>
</evidence>
<evidence type="ECO:0000259" key="12">
    <source>
        <dbReference type="PROSITE" id="PS52015"/>
    </source>
</evidence>
<accession>A0A840TUK2</accession>
<dbReference type="InterPro" id="IPR006260">
    <property type="entry name" value="TonB/TolA_C"/>
</dbReference>
<dbReference type="Pfam" id="PF03544">
    <property type="entry name" value="TonB_C"/>
    <property type="match status" value="1"/>
</dbReference>
<dbReference type="Gene3D" id="2.60.40.1120">
    <property type="entry name" value="Carboxypeptidase-like, regulatory domain"/>
    <property type="match status" value="1"/>
</dbReference>
<evidence type="ECO:0000256" key="5">
    <source>
        <dbReference type="ARBA" id="ARBA00022519"/>
    </source>
</evidence>
<dbReference type="NCBIfam" id="TIGR01352">
    <property type="entry name" value="tonB_Cterm"/>
    <property type="match status" value="1"/>
</dbReference>
<feature type="domain" description="TonB C-terminal" evidence="12">
    <location>
        <begin position="449"/>
        <end position="545"/>
    </location>
</feature>
<reference evidence="13 14" key="1">
    <citation type="submission" date="2020-08" db="EMBL/GenBank/DDBJ databases">
        <title>Genomic Encyclopedia of Type Strains, Phase IV (KMG-IV): sequencing the most valuable type-strain genomes for metagenomic binning, comparative biology and taxonomic classification.</title>
        <authorList>
            <person name="Goeker M."/>
        </authorList>
    </citation>
    <scope>NUCLEOTIDE SEQUENCE [LARGE SCALE GENOMIC DNA]</scope>
    <source>
        <strain evidence="13 14">DSM 105074</strain>
    </source>
</reference>
<dbReference type="Pfam" id="PF13715">
    <property type="entry name" value="CarbopepD_reg_2"/>
    <property type="match status" value="1"/>
</dbReference>
<dbReference type="InterPro" id="IPR037682">
    <property type="entry name" value="TonB_C"/>
</dbReference>
<dbReference type="PANTHER" id="PTHR33446:SF2">
    <property type="entry name" value="PROTEIN TONB"/>
    <property type="match status" value="1"/>
</dbReference>
<evidence type="ECO:0000256" key="1">
    <source>
        <dbReference type="ARBA" id="ARBA00004383"/>
    </source>
</evidence>
<evidence type="ECO:0000256" key="2">
    <source>
        <dbReference type="ARBA" id="ARBA00006555"/>
    </source>
</evidence>
<dbReference type="SUPFAM" id="SSF49464">
    <property type="entry name" value="Carboxypeptidase regulatory domain-like"/>
    <property type="match status" value="1"/>
</dbReference>
<evidence type="ECO:0000256" key="3">
    <source>
        <dbReference type="ARBA" id="ARBA00022448"/>
    </source>
</evidence>
<evidence type="ECO:0000256" key="4">
    <source>
        <dbReference type="ARBA" id="ARBA00022475"/>
    </source>
</evidence>
<evidence type="ECO:0000313" key="13">
    <source>
        <dbReference type="EMBL" id="MBB5284943.1"/>
    </source>
</evidence>
<dbReference type="RefSeq" id="WP_184174885.1">
    <property type="nucleotide sequence ID" value="NZ_JACHGF010000004.1"/>
</dbReference>
<dbReference type="GO" id="GO:0098797">
    <property type="term" value="C:plasma membrane protein complex"/>
    <property type="evidence" value="ECO:0007669"/>
    <property type="project" value="TreeGrafter"/>
</dbReference>
<evidence type="ECO:0000256" key="11">
    <source>
        <dbReference type="SAM" id="Phobius"/>
    </source>
</evidence>
<dbReference type="Proteomes" id="UP000557307">
    <property type="component" value="Unassembled WGS sequence"/>
</dbReference>
<keyword evidence="5" id="KW-0997">Cell inner membrane</keyword>
<dbReference type="PROSITE" id="PS52016">
    <property type="entry name" value="TONB_DEPENDENT_REC_3"/>
    <property type="match status" value="1"/>
</dbReference>
<keyword evidence="14" id="KW-1185">Reference proteome</keyword>